<organism evidence="3 4">
    <name type="scientific">Verticillium longisporum</name>
    <name type="common">Verticillium dahliae var. longisporum</name>
    <dbReference type="NCBI Taxonomy" id="100787"/>
    <lineage>
        <taxon>Eukaryota</taxon>
        <taxon>Fungi</taxon>
        <taxon>Dikarya</taxon>
        <taxon>Ascomycota</taxon>
        <taxon>Pezizomycotina</taxon>
        <taxon>Sordariomycetes</taxon>
        <taxon>Hypocreomycetidae</taxon>
        <taxon>Glomerellales</taxon>
        <taxon>Plectosphaerellaceae</taxon>
        <taxon>Verticillium</taxon>
    </lineage>
</organism>
<name>A0A0G4LYA0_VERLO</name>
<dbReference type="Pfam" id="PF02845">
    <property type="entry name" value="CUE"/>
    <property type="match status" value="1"/>
</dbReference>
<dbReference type="GO" id="GO:0043130">
    <property type="term" value="F:ubiquitin binding"/>
    <property type="evidence" value="ECO:0007669"/>
    <property type="project" value="InterPro"/>
</dbReference>
<dbReference type="AlphaFoldDB" id="A0A0G4LYA0"/>
<protein>
    <recommendedName>
        <fullName evidence="2">CUE domain-containing protein</fullName>
    </recommendedName>
</protein>
<feature type="domain" description="CUE" evidence="2">
    <location>
        <begin position="73"/>
        <end position="106"/>
    </location>
</feature>
<sequence>MSDVQTRPAASRGRGSGRGGRGGFASRGGRNGGRTNGADKTDSKSEVDNPSAFDDEGAVGELKKLYGAKTPLIQEMFPEWSEVDILFALQETDGDETEAVTRIAEGTISQWGSSASTGMFVPFYLHRDSFNAVVQYDGRWGI</sequence>
<reference evidence="4" key="1">
    <citation type="submission" date="2015-05" db="EMBL/GenBank/DDBJ databases">
        <authorList>
            <person name="Fogelqvist Johan"/>
        </authorList>
    </citation>
    <scope>NUCLEOTIDE SEQUENCE [LARGE SCALE GENOMIC DNA]</scope>
</reference>
<feature type="region of interest" description="Disordered" evidence="1">
    <location>
        <begin position="1"/>
        <end position="55"/>
    </location>
</feature>
<feature type="compositionally biased region" description="Gly residues" evidence="1">
    <location>
        <begin position="14"/>
        <end position="35"/>
    </location>
</feature>
<evidence type="ECO:0000313" key="3">
    <source>
        <dbReference type="EMBL" id="CRK26520.1"/>
    </source>
</evidence>
<accession>A0A0G4LYA0</accession>
<dbReference type="Proteomes" id="UP000045706">
    <property type="component" value="Unassembled WGS sequence"/>
</dbReference>
<evidence type="ECO:0000259" key="2">
    <source>
        <dbReference type="Pfam" id="PF02845"/>
    </source>
</evidence>
<evidence type="ECO:0000313" key="4">
    <source>
        <dbReference type="Proteomes" id="UP000045706"/>
    </source>
</evidence>
<dbReference type="EMBL" id="CVQI01019335">
    <property type="protein sequence ID" value="CRK26520.1"/>
    <property type="molecule type" value="Genomic_DNA"/>
</dbReference>
<feature type="compositionally biased region" description="Basic and acidic residues" evidence="1">
    <location>
        <begin position="37"/>
        <end position="47"/>
    </location>
</feature>
<dbReference type="InterPro" id="IPR003892">
    <property type="entry name" value="CUE"/>
</dbReference>
<evidence type="ECO:0000256" key="1">
    <source>
        <dbReference type="SAM" id="MobiDB-lite"/>
    </source>
</evidence>
<proteinExistence type="predicted"/>
<gene>
    <name evidence="3" type="ORF">BN1723_013843</name>
</gene>